<comment type="caution">
    <text evidence="1">The sequence shown here is derived from an EMBL/GenBank/DDBJ whole genome shotgun (WGS) entry which is preliminary data.</text>
</comment>
<accession>A0A9N9NRD2</accession>
<name>A0A9N9NRD2_9GLOM</name>
<keyword evidence="2" id="KW-1185">Reference proteome</keyword>
<organism evidence="1 2">
    <name type="scientific">Dentiscutata erythropus</name>
    <dbReference type="NCBI Taxonomy" id="1348616"/>
    <lineage>
        <taxon>Eukaryota</taxon>
        <taxon>Fungi</taxon>
        <taxon>Fungi incertae sedis</taxon>
        <taxon>Mucoromycota</taxon>
        <taxon>Glomeromycotina</taxon>
        <taxon>Glomeromycetes</taxon>
        <taxon>Diversisporales</taxon>
        <taxon>Gigasporaceae</taxon>
        <taxon>Dentiscutata</taxon>
    </lineage>
</organism>
<feature type="non-terminal residue" evidence="1">
    <location>
        <position position="266"/>
    </location>
</feature>
<dbReference type="OrthoDB" id="2482127at2759"/>
<evidence type="ECO:0000313" key="2">
    <source>
        <dbReference type="Proteomes" id="UP000789405"/>
    </source>
</evidence>
<proteinExistence type="predicted"/>
<dbReference type="AlphaFoldDB" id="A0A9N9NRD2"/>
<dbReference type="Proteomes" id="UP000789405">
    <property type="component" value="Unassembled WGS sequence"/>
</dbReference>
<evidence type="ECO:0000313" key="1">
    <source>
        <dbReference type="EMBL" id="CAG8756695.1"/>
    </source>
</evidence>
<sequence length="266" mass="31242">MRKSISNIYKDGEYDYYFVNPDDPEYVFVFLDMSKATFRDVELLIKKILKTKNKMHAKLHGFFRDKVTIQILRLVERLATDNIKILMRSARELVKDDEELLRKIDEKLEKKTTMNNSVGPLGVIDSVISCYKEVVEVSKEELSQIKKLILEQFSKQSDLHGVGVFFRFSPEGDFKYKMSPDPLNKHQFVYVIYRILVERVDDERLEYKVNNIFDEGERIIEKEKQTIAKLSKSSIRDIDLKTSIFLSIIASIQANSYCDILSYDRH</sequence>
<dbReference type="EMBL" id="CAJVPY010016382">
    <property type="protein sequence ID" value="CAG8756695.1"/>
    <property type="molecule type" value="Genomic_DNA"/>
</dbReference>
<gene>
    <name evidence="1" type="ORF">DERYTH_LOCUS17405</name>
</gene>
<reference evidence="1" key="1">
    <citation type="submission" date="2021-06" db="EMBL/GenBank/DDBJ databases">
        <authorList>
            <person name="Kallberg Y."/>
            <person name="Tangrot J."/>
            <person name="Rosling A."/>
        </authorList>
    </citation>
    <scope>NUCLEOTIDE SEQUENCE</scope>
    <source>
        <strain evidence="1">MA453B</strain>
    </source>
</reference>
<protein>
    <submittedName>
        <fullName evidence="1">5835_t:CDS:1</fullName>
    </submittedName>
</protein>